<accession>A0ABU9HE58</accession>
<keyword evidence="5" id="KW-0460">Magnesium</keyword>
<name>A0ABU9HE58_9GAMM</name>
<proteinExistence type="inferred from homology"/>
<dbReference type="InterPro" id="IPR000477">
    <property type="entry name" value="RT_dom"/>
</dbReference>
<evidence type="ECO:0000313" key="12">
    <source>
        <dbReference type="Proteomes" id="UP001366060"/>
    </source>
</evidence>
<protein>
    <recommendedName>
        <fullName evidence="1">RNA-directed DNA polymerase</fullName>
        <ecNumber evidence="1">2.7.7.49</ecNumber>
    </recommendedName>
</protein>
<keyword evidence="12" id="KW-1185">Reference proteome</keyword>
<evidence type="ECO:0000256" key="7">
    <source>
        <dbReference type="ARBA" id="ARBA00023118"/>
    </source>
</evidence>
<keyword evidence="4" id="KW-0479">Metal-binding</keyword>
<feature type="domain" description="Reverse transcriptase" evidence="10">
    <location>
        <begin position="55"/>
        <end position="283"/>
    </location>
</feature>
<dbReference type="GO" id="GO:0003964">
    <property type="term" value="F:RNA-directed DNA polymerase activity"/>
    <property type="evidence" value="ECO:0007669"/>
    <property type="project" value="UniProtKB-KW"/>
</dbReference>
<sequence length="427" mass="48520">MNHTLNEYPLMTLMLSDDNMKAAWKHVKANKGAPGIDGMSLEDAEPFLLAHWQGIKAKLMEGHYFPLAVRRVIIPKPDGGERFLGIPAVIDRLLQQAMNQVITPYFEPVFSSHSYGYRAGKSAHQAVTHVQDCISQGYKTAVDIDLSKFFDEVNHDMLMNRVGRKIKDKALMQLLGRFLRAGIAEAETGLWFPSDKGVPQGGPLSPLLSNIILDELDKKLTRERLHFARYADDIMILVKSKSIGNKVKVVISHYISKRLKLIVNENKSRVGPVSGSKFLGFGFSRGGLQIHAKTLKIFKEKVRILTNRNWGIAMGKQIHKLNLYLRGWGNYFLIAKGYQLTIELDHWIRRRLRMCYWRQWRKPRTKVRSLIKLGVSERLAISCGITSKGPCRSSKTKGINIAISNEFLARQGLISLKDLWINIHYSS</sequence>
<dbReference type="PROSITE" id="PS50878">
    <property type="entry name" value="RT_POL"/>
    <property type="match status" value="1"/>
</dbReference>
<dbReference type="InterPro" id="IPR043502">
    <property type="entry name" value="DNA/RNA_pol_sf"/>
</dbReference>
<comment type="similarity">
    <text evidence="8">Belongs to the bacterial reverse transcriptase family.</text>
</comment>
<reference evidence="11 12" key="1">
    <citation type="submission" date="2024-02" db="EMBL/GenBank/DDBJ databases">
        <title>Bacteria isolated from the canopy kelp, Nereocystis luetkeana.</title>
        <authorList>
            <person name="Pfister C.A."/>
            <person name="Younker I.T."/>
            <person name="Light S.H."/>
        </authorList>
    </citation>
    <scope>NUCLEOTIDE SEQUENCE [LARGE SCALE GENOMIC DNA]</scope>
    <source>
        <strain evidence="11 12">TI.2.07</strain>
    </source>
</reference>
<evidence type="ECO:0000256" key="6">
    <source>
        <dbReference type="ARBA" id="ARBA00022918"/>
    </source>
</evidence>
<dbReference type="Proteomes" id="UP001366060">
    <property type="component" value="Unassembled WGS sequence"/>
</dbReference>
<keyword evidence="3 11" id="KW-0548">Nucleotidyltransferase</keyword>
<evidence type="ECO:0000313" key="11">
    <source>
        <dbReference type="EMBL" id="MEL0660026.1"/>
    </source>
</evidence>
<evidence type="ECO:0000256" key="8">
    <source>
        <dbReference type="ARBA" id="ARBA00034120"/>
    </source>
</evidence>
<evidence type="ECO:0000256" key="3">
    <source>
        <dbReference type="ARBA" id="ARBA00022695"/>
    </source>
</evidence>
<evidence type="ECO:0000256" key="9">
    <source>
        <dbReference type="ARBA" id="ARBA00048173"/>
    </source>
</evidence>
<keyword evidence="7" id="KW-0051">Antiviral defense</keyword>
<keyword evidence="6 11" id="KW-0695">RNA-directed DNA polymerase</keyword>
<gene>
    <name evidence="11" type="primary">ltrA</name>
    <name evidence="11" type="ORF">V6255_12860</name>
</gene>
<dbReference type="PANTHER" id="PTHR34047:SF8">
    <property type="entry name" value="PROTEIN YKFC"/>
    <property type="match status" value="1"/>
</dbReference>
<dbReference type="Pfam" id="PF08388">
    <property type="entry name" value="GIIM"/>
    <property type="match status" value="1"/>
</dbReference>
<dbReference type="EC" id="2.7.7.49" evidence="1"/>
<evidence type="ECO:0000256" key="2">
    <source>
        <dbReference type="ARBA" id="ARBA00022679"/>
    </source>
</evidence>
<organism evidence="11 12">
    <name type="scientific">Psychromonas arctica</name>
    <dbReference type="NCBI Taxonomy" id="168275"/>
    <lineage>
        <taxon>Bacteria</taxon>
        <taxon>Pseudomonadati</taxon>
        <taxon>Pseudomonadota</taxon>
        <taxon>Gammaproteobacteria</taxon>
        <taxon>Alteromonadales</taxon>
        <taxon>Psychromonadaceae</taxon>
        <taxon>Psychromonas</taxon>
    </lineage>
</organism>
<dbReference type="InterPro" id="IPR013597">
    <property type="entry name" value="Mat_intron_G2"/>
</dbReference>
<dbReference type="InterPro" id="IPR030931">
    <property type="entry name" value="Group_II_RT_mat"/>
</dbReference>
<dbReference type="PRINTS" id="PR00866">
    <property type="entry name" value="RNADNAPOLMS"/>
</dbReference>
<dbReference type="InterPro" id="IPR051083">
    <property type="entry name" value="GrpII_Intron_Splice-Mob/Def"/>
</dbReference>
<comment type="catalytic activity">
    <reaction evidence="9">
        <text>DNA(n) + a 2'-deoxyribonucleoside 5'-triphosphate = DNA(n+1) + diphosphate</text>
        <dbReference type="Rhea" id="RHEA:22508"/>
        <dbReference type="Rhea" id="RHEA-COMP:17339"/>
        <dbReference type="Rhea" id="RHEA-COMP:17340"/>
        <dbReference type="ChEBI" id="CHEBI:33019"/>
        <dbReference type="ChEBI" id="CHEBI:61560"/>
        <dbReference type="ChEBI" id="CHEBI:173112"/>
        <dbReference type="EC" id="2.7.7.49"/>
    </reaction>
</comment>
<evidence type="ECO:0000259" key="10">
    <source>
        <dbReference type="PROSITE" id="PS50878"/>
    </source>
</evidence>
<dbReference type="Pfam" id="PF00078">
    <property type="entry name" value="RVT_1"/>
    <property type="match status" value="1"/>
</dbReference>
<comment type="caution">
    <text evidence="11">The sequence shown here is derived from an EMBL/GenBank/DDBJ whole genome shotgun (WGS) entry which is preliminary data.</text>
</comment>
<dbReference type="InterPro" id="IPR000123">
    <property type="entry name" value="Reverse_transcriptase_msDNA"/>
</dbReference>
<evidence type="ECO:0000256" key="1">
    <source>
        <dbReference type="ARBA" id="ARBA00012493"/>
    </source>
</evidence>
<keyword evidence="2 11" id="KW-0808">Transferase</keyword>
<dbReference type="PANTHER" id="PTHR34047">
    <property type="entry name" value="NUCLEAR INTRON MATURASE 1, MITOCHONDRIAL-RELATED"/>
    <property type="match status" value="1"/>
</dbReference>
<evidence type="ECO:0000256" key="4">
    <source>
        <dbReference type="ARBA" id="ARBA00022723"/>
    </source>
</evidence>
<evidence type="ECO:0000256" key="5">
    <source>
        <dbReference type="ARBA" id="ARBA00022842"/>
    </source>
</evidence>
<dbReference type="CDD" id="cd01651">
    <property type="entry name" value="RT_G2_intron"/>
    <property type="match status" value="1"/>
</dbReference>
<dbReference type="RefSeq" id="WP_341628521.1">
    <property type="nucleotide sequence ID" value="NZ_JBAKBA010000031.1"/>
</dbReference>
<dbReference type="EMBL" id="JBAKBA010000031">
    <property type="protein sequence ID" value="MEL0660026.1"/>
    <property type="molecule type" value="Genomic_DNA"/>
</dbReference>
<dbReference type="NCBIfam" id="TIGR04416">
    <property type="entry name" value="group_II_RT_mat"/>
    <property type="match status" value="1"/>
</dbReference>
<dbReference type="SUPFAM" id="SSF56672">
    <property type="entry name" value="DNA/RNA polymerases"/>
    <property type="match status" value="1"/>
</dbReference>